<evidence type="ECO:0000256" key="2">
    <source>
        <dbReference type="ARBA" id="ARBA00022723"/>
    </source>
</evidence>
<dbReference type="InterPro" id="IPR003265">
    <property type="entry name" value="HhH-GPD_domain"/>
</dbReference>
<keyword evidence="6" id="KW-0540">Nuclease</keyword>
<keyword evidence="4" id="KW-0411">Iron-sulfur</keyword>
<evidence type="ECO:0000259" key="5">
    <source>
        <dbReference type="SMART" id="SM00478"/>
    </source>
</evidence>
<dbReference type="Proteomes" id="UP000178082">
    <property type="component" value="Unassembled WGS sequence"/>
</dbReference>
<dbReference type="PANTHER" id="PTHR10359">
    <property type="entry name" value="A/G-SPECIFIC ADENINE GLYCOSYLASE/ENDONUCLEASE III"/>
    <property type="match status" value="1"/>
</dbReference>
<evidence type="ECO:0000256" key="1">
    <source>
        <dbReference type="ARBA" id="ARBA00022485"/>
    </source>
</evidence>
<dbReference type="EMBL" id="MGDI01000005">
    <property type="protein sequence ID" value="OGL54869.1"/>
    <property type="molecule type" value="Genomic_DNA"/>
</dbReference>
<dbReference type="Pfam" id="PF00730">
    <property type="entry name" value="HhH-GPD"/>
    <property type="match status" value="1"/>
</dbReference>
<dbReference type="Gene3D" id="1.10.1670.10">
    <property type="entry name" value="Helix-hairpin-Helix base-excision DNA repair enzymes (C-terminal)"/>
    <property type="match status" value="1"/>
</dbReference>
<proteinExistence type="predicted"/>
<keyword evidence="6" id="KW-0255">Endonuclease</keyword>
<dbReference type="SMART" id="SM00478">
    <property type="entry name" value="ENDO3c"/>
    <property type="match status" value="1"/>
</dbReference>
<keyword evidence="2" id="KW-0479">Metal-binding</keyword>
<sequence>MKSVIAHNKLLEIYNILLKEFGPRNWWPARTRFEVIVGAILTQNTAWKNVEKAISNLYAKRVLSFKGIKEINEKSLAEFVKPSGYFNQKAKKLKAFVEFATDEYNGSLSRMAKEEHMLLRDKLLGIFGIGNETADSILLYAFEKPVFVVDAYTQRIFSRHGFIPENSSYDDTQRFFMRNLPEDTHIYNEYHALIVCVGNRFCRSRPDCEQCPLRGISSNDKGQSLK</sequence>
<dbReference type="GO" id="GO:0004519">
    <property type="term" value="F:endonuclease activity"/>
    <property type="evidence" value="ECO:0007669"/>
    <property type="project" value="UniProtKB-KW"/>
</dbReference>
<keyword evidence="6" id="KW-0378">Hydrolase</keyword>
<dbReference type="GO" id="GO:0046872">
    <property type="term" value="F:metal ion binding"/>
    <property type="evidence" value="ECO:0007669"/>
    <property type="project" value="UniProtKB-KW"/>
</dbReference>
<evidence type="ECO:0000256" key="4">
    <source>
        <dbReference type="ARBA" id="ARBA00023014"/>
    </source>
</evidence>
<name>A0A1F7SM67_9BACT</name>
<dbReference type="GO" id="GO:0006284">
    <property type="term" value="P:base-excision repair"/>
    <property type="evidence" value="ECO:0007669"/>
    <property type="project" value="InterPro"/>
</dbReference>
<dbReference type="Gene3D" id="1.10.340.30">
    <property type="entry name" value="Hypothetical protein, domain 2"/>
    <property type="match status" value="1"/>
</dbReference>
<protein>
    <submittedName>
        <fullName evidence="6">Endonuclease</fullName>
    </submittedName>
</protein>
<comment type="caution">
    <text evidence="6">The sequence shown here is derived from an EMBL/GenBank/DDBJ whole genome shotgun (WGS) entry which is preliminary data.</text>
</comment>
<reference evidence="6 7" key="1">
    <citation type="journal article" date="2016" name="Nat. Commun.">
        <title>Thousands of microbial genomes shed light on interconnected biogeochemical processes in an aquifer system.</title>
        <authorList>
            <person name="Anantharaman K."/>
            <person name="Brown C.T."/>
            <person name="Hug L.A."/>
            <person name="Sharon I."/>
            <person name="Castelle C.J."/>
            <person name="Probst A.J."/>
            <person name="Thomas B.C."/>
            <person name="Singh A."/>
            <person name="Wilkins M.J."/>
            <person name="Karaoz U."/>
            <person name="Brodie E.L."/>
            <person name="Williams K.H."/>
            <person name="Hubbard S.S."/>
            <person name="Banfield J.F."/>
        </authorList>
    </citation>
    <scope>NUCLEOTIDE SEQUENCE [LARGE SCALE GENOMIC DNA]</scope>
</reference>
<feature type="domain" description="HhH-GPD" evidence="5">
    <location>
        <begin position="41"/>
        <end position="200"/>
    </location>
</feature>
<dbReference type="SUPFAM" id="SSF48150">
    <property type="entry name" value="DNA-glycosylase"/>
    <property type="match status" value="1"/>
</dbReference>
<organism evidence="6 7">
    <name type="scientific">Candidatus Schekmanbacteria bacterium RIFCSPLOWO2_12_FULL_38_15</name>
    <dbReference type="NCBI Taxonomy" id="1817883"/>
    <lineage>
        <taxon>Bacteria</taxon>
        <taxon>Candidatus Schekmaniibacteriota</taxon>
    </lineage>
</organism>
<dbReference type="GO" id="GO:0051539">
    <property type="term" value="F:4 iron, 4 sulfur cluster binding"/>
    <property type="evidence" value="ECO:0007669"/>
    <property type="project" value="UniProtKB-KW"/>
</dbReference>
<keyword evidence="1" id="KW-0004">4Fe-4S</keyword>
<dbReference type="InterPro" id="IPR011257">
    <property type="entry name" value="DNA_glycosylase"/>
</dbReference>
<dbReference type="PANTHER" id="PTHR10359:SF19">
    <property type="entry name" value="DNA REPAIR GLYCOSYLASE MJ1434-RELATED"/>
    <property type="match status" value="1"/>
</dbReference>
<evidence type="ECO:0000313" key="7">
    <source>
        <dbReference type="Proteomes" id="UP000178082"/>
    </source>
</evidence>
<dbReference type="InterPro" id="IPR023170">
    <property type="entry name" value="HhH_base_excis_C"/>
</dbReference>
<accession>A0A1F7SM67</accession>
<keyword evidence="3" id="KW-0408">Iron</keyword>
<dbReference type="STRING" id="1817883.A3G31_01975"/>
<dbReference type="PIRSF" id="PIRSF001435">
    <property type="entry name" value="Nth"/>
    <property type="match status" value="1"/>
</dbReference>
<evidence type="ECO:0000256" key="3">
    <source>
        <dbReference type="ARBA" id="ARBA00023004"/>
    </source>
</evidence>
<evidence type="ECO:0000313" key="6">
    <source>
        <dbReference type="EMBL" id="OGL54869.1"/>
    </source>
</evidence>
<dbReference type="AlphaFoldDB" id="A0A1F7SM67"/>
<gene>
    <name evidence="6" type="ORF">A3G31_01975</name>
</gene>
<dbReference type="CDD" id="cd00056">
    <property type="entry name" value="ENDO3c"/>
    <property type="match status" value="1"/>
</dbReference>